<dbReference type="PANTHER" id="PTHR30093:SF2">
    <property type="entry name" value="TYPE II SECRETION SYSTEM PROTEIN H"/>
    <property type="match status" value="1"/>
</dbReference>
<name>A0A7M2X4R3_9BACT</name>
<dbReference type="Pfam" id="PF07963">
    <property type="entry name" value="N_methyl"/>
    <property type="match status" value="1"/>
</dbReference>
<dbReference type="SUPFAM" id="SSF54523">
    <property type="entry name" value="Pili subunits"/>
    <property type="match status" value="1"/>
</dbReference>
<reference evidence="4 5" key="1">
    <citation type="submission" date="2020-10" db="EMBL/GenBank/DDBJ databases">
        <title>Wide distribution of Phycisphaera-like planctomycetes from WD2101 soil group in peatlands and genome analysis of the first cultivated representative.</title>
        <authorList>
            <person name="Dedysh S.N."/>
            <person name="Beletsky A.V."/>
            <person name="Ivanova A."/>
            <person name="Kulichevskaya I.S."/>
            <person name="Suzina N.E."/>
            <person name="Philippov D.A."/>
            <person name="Rakitin A.L."/>
            <person name="Mardanov A.V."/>
            <person name="Ravin N.V."/>
        </authorList>
    </citation>
    <scope>NUCLEOTIDE SEQUENCE [LARGE SCALE GENOMIC DNA]</scope>
    <source>
        <strain evidence="4 5">M1803</strain>
    </source>
</reference>
<accession>A0A7M2X4R3</accession>
<evidence type="ECO:0000313" key="4">
    <source>
        <dbReference type="EMBL" id="QOV92041.1"/>
    </source>
</evidence>
<dbReference type="GO" id="GO:0015627">
    <property type="term" value="C:type II protein secretion system complex"/>
    <property type="evidence" value="ECO:0007669"/>
    <property type="project" value="InterPro"/>
</dbReference>
<organism evidence="4 5">
    <name type="scientific">Humisphaera borealis</name>
    <dbReference type="NCBI Taxonomy" id="2807512"/>
    <lineage>
        <taxon>Bacteria</taxon>
        <taxon>Pseudomonadati</taxon>
        <taxon>Planctomycetota</taxon>
        <taxon>Phycisphaerae</taxon>
        <taxon>Tepidisphaerales</taxon>
        <taxon>Tepidisphaeraceae</taxon>
        <taxon>Humisphaera</taxon>
    </lineage>
</organism>
<keyword evidence="2" id="KW-0812">Transmembrane</keyword>
<dbReference type="KEGG" id="hbs:IPV69_12080"/>
<keyword evidence="2" id="KW-0472">Membrane</keyword>
<dbReference type="InterPro" id="IPR000983">
    <property type="entry name" value="Bac_GSPG_pilin"/>
</dbReference>
<protein>
    <submittedName>
        <fullName evidence="4">DUF1559 domain-containing protein</fullName>
    </submittedName>
</protein>
<dbReference type="PANTHER" id="PTHR30093">
    <property type="entry name" value="GENERAL SECRETION PATHWAY PROTEIN G"/>
    <property type="match status" value="1"/>
</dbReference>
<evidence type="ECO:0000313" key="5">
    <source>
        <dbReference type="Proteomes" id="UP000593765"/>
    </source>
</evidence>
<dbReference type="Proteomes" id="UP000593765">
    <property type="component" value="Chromosome"/>
</dbReference>
<keyword evidence="5" id="KW-1185">Reference proteome</keyword>
<proteinExistence type="predicted"/>
<dbReference type="RefSeq" id="WP_206295368.1">
    <property type="nucleotide sequence ID" value="NZ_CP063458.1"/>
</dbReference>
<dbReference type="Pfam" id="PF07596">
    <property type="entry name" value="SBP_bac_10"/>
    <property type="match status" value="1"/>
</dbReference>
<dbReference type="InterPro" id="IPR012902">
    <property type="entry name" value="N_methyl_site"/>
</dbReference>
<dbReference type="GO" id="GO:0015628">
    <property type="term" value="P:protein secretion by the type II secretion system"/>
    <property type="evidence" value="ECO:0007669"/>
    <property type="project" value="InterPro"/>
</dbReference>
<dbReference type="Gene3D" id="3.30.700.10">
    <property type="entry name" value="Glycoprotein, Type 4 Pilin"/>
    <property type="match status" value="1"/>
</dbReference>
<dbReference type="AlphaFoldDB" id="A0A7M2X4R3"/>
<keyword evidence="2" id="KW-1133">Transmembrane helix</keyword>
<evidence type="ECO:0000256" key="2">
    <source>
        <dbReference type="SAM" id="Phobius"/>
    </source>
</evidence>
<dbReference type="NCBIfam" id="TIGR02532">
    <property type="entry name" value="IV_pilin_GFxxxE"/>
    <property type="match status" value="1"/>
</dbReference>
<feature type="domain" description="DUF1559" evidence="3">
    <location>
        <begin position="41"/>
        <end position="91"/>
    </location>
</feature>
<sequence>MSSRRLIRRRSSRQAFTLVELLVVIGIIGLLVSILLPAVNRAREAAKTTVCASNLRQIGVAMNAYILDQRTLPPGKADAGGTIWPKGIFWSSHLVATKFISAPTGPGASKDHIFHCPSGSDEDFTFSGFSATSPRDPQNRGFIRVPEPSAAAAVQTWYALNCQVAENGGGKTSASNAVPFIWVKPTDNANFADGAYTRGRGVIKYADRLVMAFDGNAYNWNQIAGSVGQISRVSARHGSATNNGLDGFFNCLFFDGHVALLPSEPYTLRGLRAEPGVTIFHLNDQK</sequence>
<dbReference type="InterPro" id="IPR011453">
    <property type="entry name" value="DUF1559"/>
</dbReference>
<dbReference type="EMBL" id="CP063458">
    <property type="protein sequence ID" value="QOV92041.1"/>
    <property type="molecule type" value="Genomic_DNA"/>
</dbReference>
<gene>
    <name evidence="4" type="ORF">IPV69_12080</name>
</gene>
<evidence type="ECO:0000259" key="3">
    <source>
        <dbReference type="Pfam" id="PF07596"/>
    </source>
</evidence>
<keyword evidence="1" id="KW-0488">Methylation</keyword>
<feature type="transmembrane region" description="Helical" evidence="2">
    <location>
        <begin position="21"/>
        <end position="39"/>
    </location>
</feature>
<evidence type="ECO:0000256" key="1">
    <source>
        <dbReference type="ARBA" id="ARBA00022481"/>
    </source>
</evidence>
<dbReference type="InterPro" id="IPR045584">
    <property type="entry name" value="Pilin-like"/>
</dbReference>
<dbReference type="PRINTS" id="PR00813">
    <property type="entry name" value="BCTERIALGSPG"/>
</dbReference>